<evidence type="ECO:0008006" key="4">
    <source>
        <dbReference type="Google" id="ProtNLM"/>
    </source>
</evidence>
<name>A0A397VAD7_9GLOM</name>
<dbReference type="GO" id="GO:0008270">
    <property type="term" value="F:zinc ion binding"/>
    <property type="evidence" value="ECO:0007669"/>
    <property type="project" value="InterPro"/>
</dbReference>
<dbReference type="SUPFAM" id="SSF57756">
    <property type="entry name" value="Retrovirus zinc finger-like domains"/>
    <property type="match status" value="1"/>
</dbReference>
<accession>A0A397VAD7</accession>
<dbReference type="EMBL" id="QKWP01000690">
    <property type="protein sequence ID" value="RIB16246.1"/>
    <property type="molecule type" value="Genomic_DNA"/>
</dbReference>
<comment type="caution">
    <text evidence="2">The sequence shown here is derived from an EMBL/GenBank/DDBJ whole genome shotgun (WGS) entry which is preliminary data.</text>
</comment>
<dbReference type="AlphaFoldDB" id="A0A397VAD7"/>
<keyword evidence="3" id="KW-1185">Reference proteome</keyword>
<dbReference type="OrthoDB" id="2370036at2759"/>
<evidence type="ECO:0000313" key="2">
    <source>
        <dbReference type="EMBL" id="RIB16246.1"/>
    </source>
</evidence>
<dbReference type="InterPro" id="IPR036875">
    <property type="entry name" value="Znf_CCHC_sf"/>
</dbReference>
<feature type="region of interest" description="Disordered" evidence="1">
    <location>
        <begin position="86"/>
        <end position="110"/>
    </location>
</feature>
<evidence type="ECO:0000313" key="3">
    <source>
        <dbReference type="Proteomes" id="UP000266673"/>
    </source>
</evidence>
<dbReference type="GO" id="GO:0003676">
    <property type="term" value="F:nucleic acid binding"/>
    <property type="evidence" value="ECO:0007669"/>
    <property type="project" value="InterPro"/>
</dbReference>
<protein>
    <recommendedName>
        <fullName evidence="4">CCHC-type domain-containing protein</fullName>
    </recommendedName>
</protein>
<organism evidence="2 3">
    <name type="scientific">Gigaspora rosea</name>
    <dbReference type="NCBI Taxonomy" id="44941"/>
    <lineage>
        <taxon>Eukaryota</taxon>
        <taxon>Fungi</taxon>
        <taxon>Fungi incertae sedis</taxon>
        <taxon>Mucoromycota</taxon>
        <taxon>Glomeromycotina</taxon>
        <taxon>Glomeromycetes</taxon>
        <taxon>Diversisporales</taxon>
        <taxon>Gigasporaceae</taxon>
        <taxon>Gigaspora</taxon>
    </lineage>
</organism>
<evidence type="ECO:0000256" key="1">
    <source>
        <dbReference type="SAM" id="MobiDB-lite"/>
    </source>
</evidence>
<sequence>MQHVQNLQEANKKIKYANGFGKLKKALNFALNNGCEQELINLITCFIEQKKSAIESINNENIQDIQSEQMAIVDHLVTKHRGCPATKRLKSSSESQSHKEPAHTYHSITSQDHNLRMPLSVIDLSNNNTIDSNRGSSCNESKQKYVCNICGGTGHNARTCKS</sequence>
<dbReference type="Proteomes" id="UP000266673">
    <property type="component" value="Unassembled WGS sequence"/>
</dbReference>
<gene>
    <name evidence="2" type="ORF">C2G38_2190456</name>
</gene>
<proteinExistence type="predicted"/>
<reference evidence="2 3" key="1">
    <citation type="submission" date="2018-06" db="EMBL/GenBank/DDBJ databases">
        <title>Comparative genomics reveals the genomic features of Rhizophagus irregularis, R. cerebriforme, R. diaphanum and Gigaspora rosea, and their symbiotic lifestyle signature.</title>
        <authorList>
            <person name="Morin E."/>
            <person name="San Clemente H."/>
            <person name="Chen E.C.H."/>
            <person name="De La Providencia I."/>
            <person name="Hainaut M."/>
            <person name="Kuo A."/>
            <person name="Kohler A."/>
            <person name="Murat C."/>
            <person name="Tang N."/>
            <person name="Roy S."/>
            <person name="Loubradou J."/>
            <person name="Henrissat B."/>
            <person name="Grigoriev I.V."/>
            <person name="Corradi N."/>
            <person name="Roux C."/>
            <person name="Martin F.M."/>
        </authorList>
    </citation>
    <scope>NUCLEOTIDE SEQUENCE [LARGE SCALE GENOMIC DNA]</scope>
    <source>
        <strain evidence="2 3">DAOM 194757</strain>
    </source>
</reference>